<evidence type="ECO:0000256" key="1">
    <source>
        <dbReference type="ARBA" id="ARBA00022723"/>
    </source>
</evidence>
<dbReference type="GO" id="GO:0008270">
    <property type="term" value="F:zinc ion binding"/>
    <property type="evidence" value="ECO:0007669"/>
    <property type="project" value="UniProtKB-KW"/>
</dbReference>
<dbReference type="CDD" id="cd20071">
    <property type="entry name" value="SET_SMYD"/>
    <property type="match status" value="1"/>
</dbReference>
<dbReference type="Pfam" id="PF00856">
    <property type="entry name" value="SET"/>
    <property type="match status" value="1"/>
</dbReference>
<dbReference type="eggNOG" id="KOG2084">
    <property type="taxonomic scope" value="Eukaryota"/>
</dbReference>
<dbReference type="InterPro" id="IPR002893">
    <property type="entry name" value="Znf_MYND"/>
</dbReference>
<feature type="compositionally biased region" description="Low complexity" evidence="5">
    <location>
        <begin position="1"/>
        <end position="20"/>
    </location>
</feature>
<accession>A0A0L0SNJ6</accession>
<dbReference type="OrthoDB" id="265717at2759"/>
<keyword evidence="3" id="KW-0862">Zinc</keyword>
<evidence type="ECO:0000313" key="9">
    <source>
        <dbReference type="Proteomes" id="UP000054350"/>
    </source>
</evidence>
<dbReference type="Proteomes" id="UP000054350">
    <property type="component" value="Unassembled WGS sequence"/>
</dbReference>
<dbReference type="STRING" id="578462.A0A0L0SNJ6"/>
<feature type="domain" description="SET" evidence="6">
    <location>
        <begin position="133"/>
        <end position="366"/>
    </location>
</feature>
<keyword evidence="2 4" id="KW-0863">Zinc-finger</keyword>
<dbReference type="AlphaFoldDB" id="A0A0L0SNJ6"/>
<feature type="domain" description="MYND-type" evidence="7">
    <location>
        <begin position="178"/>
        <end position="219"/>
    </location>
</feature>
<keyword evidence="1" id="KW-0479">Metal-binding</keyword>
<evidence type="ECO:0000256" key="4">
    <source>
        <dbReference type="PROSITE-ProRule" id="PRU00134"/>
    </source>
</evidence>
<sequence>MTNVTTTAPAAPPARTAPAPLFAKRKVNKGHLRKKTSDAATAPVNDVDQDKSAVQSPQAPGAAAVYSTAESLHKLTINDAATSSDAKQSQPATTPTAPPSDADAKGARIIDGPVSPEFVAYFRSCLPPSTKATDLTIELVPNKRRGLIAHRAYAVGDLLWREDPVVALPFAEEADSECAWCFATAAPNGKLLRCTACAAVMYCSRDCQRRDWSLHKHECPHFKTKKDYPIAVRFFARMMRLREAKATTPTGHDWWSLVEELHWAPLEHAEAENMARAIFAAAKLVSRDTLPSPSAAMQFMSILQTNGLTVHHTSDLARKADGLYVATAMANHACDPNAICVFSGRSVTVRCLRPIAEGDEVTINYVDVCQPEPDRQRDLKHFHFTCACALCVRERADAVGKGAKQKVEIRTLADHDRAVADPTIDPRLLQEPRRHLISQLMARPDTADYAAVARLATALMDTYAQYLGSIHPVTLFHVPPALKAQVHLLDERPSSLAEAHAQIQSAQALLAGFRQWQRDVKVWGYAGEDIRAMDVDTAVQALQQFVGMLEMGLRSRAF</sequence>
<keyword evidence="9" id="KW-1185">Reference proteome</keyword>
<evidence type="ECO:0000256" key="5">
    <source>
        <dbReference type="SAM" id="MobiDB-lite"/>
    </source>
</evidence>
<dbReference type="Gene3D" id="2.170.270.10">
    <property type="entry name" value="SET domain"/>
    <property type="match status" value="1"/>
</dbReference>
<protein>
    <recommendedName>
        <fullName evidence="10">MYND-type domain-containing protein</fullName>
    </recommendedName>
</protein>
<feature type="region of interest" description="Disordered" evidence="5">
    <location>
        <begin position="81"/>
        <end position="108"/>
    </location>
</feature>
<organism evidence="8 9">
    <name type="scientific">Allomyces macrogynus (strain ATCC 38327)</name>
    <name type="common">Allomyces javanicus var. macrogynus</name>
    <dbReference type="NCBI Taxonomy" id="578462"/>
    <lineage>
        <taxon>Eukaryota</taxon>
        <taxon>Fungi</taxon>
        <taxon>Fungi incertae sedis</taxon>
        <taxon>Blastocladiomycota</taxon>
        <taxon>Blastocladiomycetes</taxon>
        <taxon>Blastocladiales</taxon>
        <taxon>Blastocladiaceae</taxon>
        <taxon>Allomyces</taxon>
    </lineage>
</organism>
<feature type="compositionally biased region" description="Low complexity" evidence="5">
    <location>
        <begin position="86"/>
        <end position="101"/>
    </location>
</feature>
<dbReference type="PANTHER" id="PTHR12197">
    <property type="entry name" value="HISTONE-LYSINE N-METHYLTRANSFERASE SMYD"/>
    <property type="match status" value="1"/>
</dbReference>
<evidence type="ECO:0000259" key="7">
    <source>
        <dbReference type="PROSITE" id="PS50865"/>
    </source>
</evidence>
<reference evidence="9" key="2">
    <citation type="submission" date="2009-11" db="EMBL/GenBank/DDBJ databases">
        <title>The Genome Sequence of Allomyces macrogynus strain ATCC 38327.</title>
        <authorList>
            <consortium name="The Broad Institute Genome Sequencing Platform"/>
            <person name="Russ C."/>
            <person name="Cuomo C."/>
            <person name="Shea T."/>
            <person name="Young S.K."/>
            <person name="Zeng Q."/>
            <person name="Koehrsen M."/>
            <person name="Haas B."/>
            <person name="Borodovsky M."/>
            <person name="Guigo R."/>
            <person name="Alvarado L."/>
            <person name="Berlin A."/>
            <person name="Borenstein D."/>
            <person name="Chen Z."/>
            <person name="Engels R."/>
            <person name="Freedman E."/>
            <person name="Gellesch M."/>
            <person name="Goldberg J."/>
            <person name="Griggs A."/>
            <person name="Gujja S."/>
            <person name="Heiman D."/>
            <person name="Hepburn T."/>
            <person name="Howarth C."/>
            <person name="Jen D."/>
            <person name="Larson L."/>
            <person name="Lewis B."/>
            <person name="Mehta T."/>
            <person name="Park D."/>
            <person name="Pearson M."/>
            <person name="Roberts A."/>
            <person name="Saif S."/>
            <person name="Shenoy N."/>
            <person name="Sisk P."/>
            <person name="Stolte C."/>
            <person name="Sykes S."/>
            <person name="Walk T."/>
            <person name="White J."/>
            <person name="Yandava C."/>
            <person name="Burger G."/>
            <person name="Gray M.W."/>
            <person name="Holland P.W.H."/>
            <person name="King N."/>
            <person name="Lang F.B.F."/>
            <person name="Roger A.J."/>
            <person name="Ruiz-Trillo I."/>
            <person name="Lander E."/>
            <person name="Nusbaum C."/>
        </authorList>
    </citation>
    <scope>NUCLEOTIDE SEQUENCE [LARGE SCALE GENOMIC DNA]</scope>
    <source>
        <strain evidence="9">ATCC 38327</strain>
    </source>
</reference>
<evidence type="ECO:0000256" key="3">
    <source>
        <dbReference type="ARBA" id="ARBA00022833"/>
    </source>
</evidence>
<evidence type="ECO:0000259" key="6">
    <source>
        <dbReference type="PROSITE" id="PS50280"/>
    </source>
</evidence>
<reference evidence="8 9" key="1">
    <citation type="submission" date="2009-11" db="EMBL/GenBank/DDBJ databases">
        <title>Annotation of Allomyces macrogynus ATCC 38327.</title>
        <authorList>
            <consortium name="The Broad Institute Genome Sequencing Platform"/>
            <person name="Russ C."/>
            <person name="Cuomo C."/>
            <person name="Burger G."/>
            <person name="Gray M.W."/>
            <person name="Holland P.W.H."/>
            <person name="King N."/>
            <person name="Lang F.B.F."/>
            <person name="Roger A.J."/>
            <person name="Ruiz-Trillo I."/>
            <person name="Young S.K."/>
            <person name="Zeng Q."/>
            <person name="Gargeya S."/>
            <person name="Fitzgerald M."/>
            <person name="Haas B."/>
            <person name="Abouelleil A."/>
            <person name="Alvarado L."/>
            <person name="Arachchi H.M."/>
            <person name="Berlin A."/>
            <person name="Chapman S.B."/>
            <person name="Gearin G."/>
            <person name="Goldberg J."/>
            <person name="Griggs A."/>
            <person name="Gujja S."/>
            <person name="Hansen M."/>
            <person name="Heiman D."/>
            <person name="Howarth C."/>
            <person name="Larimer J."/>
            <person name="Lui A."/>
            <person name="MacDonald P.J.P."/>
            <person name="McCowen C."/>
            <person name="Montmayeur A."/>
            <person name="Murphy C."/>
            <person name="Neiman D."/>
            <person name="Pearson M."/>
            <person name="Priest M."/>
            <person name="Roberts A."/>
            <person name="Saif S."/>
            <person name="Shea T."/>
            <person name="Sisk P."/>
            <person name="Stolte C."/>
            <person name="Sykes S."/>
            <person name="Wortman J."/>
            <person name="Nusbaum C."/>
            <person name="Birren B."/>
        </authorList>
    </citation>
    <scope>NUCLEOTIDE SEQUENCE [LARGE SCALE GENOMIC DNA]</scope>
    <source>
        <strain evidence="8 9">ATCC 38327</strain>
    </source>
</reference>
<evidence type="ECO:0008006" key="10">
    <source>
        <dbReference type="Google" id="ProtNLM"/>
    </source>
</evidence>
<dbReference type="SUPFAM" id="SSF82199">
    <property type="entry name" value="SET domain"/>
    <property type="match status" value="1"/>
</dbReference>
<feature type="compositionally biased region" description="Basic residues" evidence="5">
    <location>
        <begin position="23"/>
        <end position="34"/>
    </location>
</feature>
<dbReference type="EMBL" id="GG745343">
    <property type="protein sequence ID" value="KNE64067.1"/>
    <property type="molecule type" value="Genomic_DNA"/>
</dbReference>
<dbReference type="SUPFAM" id="SSF144232">
    <property type="entry name" value="HIT/MYND zinc finger-like"/>
    <property type="match status" value="1"/>
</dbReference>
<evidence type="ECO:0000256" key="2">
    <source>
        <dbReference type="ARBA" id="ARBA00022771"/>
    </source>
</evidence>
<evidence type="ECO:0000313" key="8">
    <source>
        <dbReference type="EMBL" id="KNE64067.1"/>
    </source>
</evidence>
<dbReference type="Gene3D" id="1.10.220.160">
    <property type="match status" value="1"/>
</dbReference>
<dbReference type="PROSITE" id="PS01360">
    <property type="entry name" value="ZF_MYND_1"/>
    <property type="match status" value="1"/>
</dbReference>
<dbReference type="InterPro" id="IPR046341">
    <property type="entry name" value="SET_dom_sf"/>
</dbReference>
<dbReference type="SMART" id="SM00317">
    <property type="entry name" value="SET"/>
    <property type="match status" value="1"/>
</dbReference>
<gene>
    <name evidence="8" type="ORF">AMAG_09124</name>
</gene>
<dbReference type="Pfam" id="PF01753">
    <property type="entry name" value="zf-MYND"/>
    <property type="match status" value="1"/>
</dbReference>
<dbReference type="InterPro" id="IPR050869">
    <property type="entry name" value="H3K4_H4K5_MeTrfase"/>
</dbReference>
<dbReference type="PROSITE" id="PS50280">
    <property type="entry name" value="SET"/>
    <property type="match status" value="1"/>
</dbReference>
<feature type="region of interest" description="Disordered" evidence="5">
    <location>
        <begin position="1"/>
        <end position="62"/>
    </location>
</feature>
<dbReference type="InterPro" id="IPR001214">
    <property type="entry name" value="SET_dom"/>
</dbReference>
<name>A0A0L0SNJ6_ALLM3</name>
<dbReference type="PROSITE" id="PS50865">
    <property type="entry name" value="ZF_MYND_2"/>
    <property type="match status" value="1"/>
</dbReference>
<dbReference type="GO" id="GO:0005634">
    <property type="term" value="C:nucleus"/>
    <property type="evidence" value="ECO:0007669"/>
    <property type="project" value="TreeGrafter"/>
</dbReference>
<proteinExistence type="predicted"/>
<dbReference type="VEuPathDB" id="FungiDB:AMAG_09124"/>
<dbReference type="Gene3D" id="6.10.140.2220">
    <property type="match status" value="1"/>
</dbReference>
<dbReference type="PANTHER" id="PTHR12197:SF251">
    <property type="entry name" value="EG:BACR7C10.4 PROTEIN"/>
    <property type="match status" value="1"/>
</dbReference>